<evidence type="ECO:0000313" key="2">
    <source>
        <dbReference type="EMBL" id="AFK48079.1"/>
    </source>
</evidence>
<feature type="compositionally biased region" description="Basic and acidic residues" evidence="1">
    <location>
        <begin position="31"/>
        <end position="40"/>
    </location>
</feature>
<name>I3T6D7_LOTJA</name>
<accession>I3T6D7</accession>
<dbReference type="AlphaFoldDB" id="I3T6D7"/>
<protein>
    <submittedName>
        <fullName evidence="2">Uncharacterized protein</fullName>
    </submittedName>
</protein>
<evidence type="ECO:0000256" key="1">
    <source>
        <dbReference type="SAM" id="MobiDB-lite"/>
    </source>
</evidence>
<sequence length="40" mass="3882">MESEADESKGNAGLPVGSSPTGGFGPSLCKLEGKSASDPS</sequence>
<dbReference type="EMBL" id="BT148285">
    <property type="protein sequence ID" value="AFK48079.1"/>
    <property type="molecule type" value="mRNA"/>
</dbReference>
<reference evidence="2" key="1">
    <citation type="submission" date="2012-05" db="EMBL/GenBank/DDBJ databases">
        <authorList>
            <person name="Krishnakumar V."/>
            <person name="Cheung F."/>
            <person name="Xiao Y."/>
            <person name="Chan A."/>
            <person name="Moskal W.A."/>
            <person name="Town C.D."/>
        </authorList>
    </citation>
    <scope>NUCLEOTIDE SEQUENCE</scope>
</reference>
<feature type="region of interest" description="Disordered" evidence="1">
    <location>
        <begin position="1"/>
        <end position="40"/>
    </location>
</feature>
<organism evidence="2">
    <name type="scientific">Lotus japonicus</name>
    <name type="common">Lotus corniculatus var. japonicus</name>
    <dbReference type="NCBI Taxonomy" id="34305"/>
    <lineage>
        <taxon>Eukaryota</taxon>
        <taxon>Viridiplantae</taxon>
        <taxon>Streptophyta</taxon>
        <taxon>Embryophyta</taxon>
        <taxon>Tracheophyta</taxon>
        <taxon>Spermatophyta</taxon>
        <taxon>Magnoliopsida</taxon>
        <taxon>eudicotyledons</taxon>
        <taxon>Gunneridae</taxon>
        <taxon>Pentapetalae</taxon>
        <taxon>rosids</taxon>
        <taxon>fabids</taxon>
        <taxon>Fabales</taxon>
        <taxon>Fabaceae</taxon>
        <taxon>Papilionoideae</taxon>
        <taxon>50 kb inversion clade</taxon>
        <taxon>NPAAA clade</taxon>
        <taxon>Hologalegina</taxon>
        <taxon>robinioid clade</taxon>
        <taxon>Loteae</taxon>
        <taxon>Lotus</taxon>
    </lineage>
</organism>
<proteinExistence type="evidence at transcript level"/>